<dbReference type="AlphaFoldDB" id="A0A7W0CE07"/>
<feature type="domain" description="DUF397" evidence="1">
    <location>
        <begin position="19"/>
        <end position="72"/>
    </location>
</feature>
<evidence type="ECO:0000259" key="1">
    <source>
        <dbReference type="Pfam" id="PF04149"/>
    </source>
</evidence>
<dbReference type="InterPro" id="IPR007278">
    <property type="entry name" value="DUF397"/>
</dbReference>
<proteinExistence type="predicted"/>
<dbReference type="EMBL" id="JACDUR010000001">
    <property type="protein sequence ID" value="MBA2889304.1"/>
    <property type="molecule type" value="Genomic_DNA"/>
</dbReference>
<reference evidence="2 3" key="1">
    <citation type="submission" date="2020-07" db="EMBL/GenBank/DDBJ databases">
        <title>Genomic Encyclopedia of Type Strains, Phase IV (KMG-IV): sequencing the most valuable type-strain genomes for metagenomic binning, comparative biology and taxonomic classification.</title>
        <authorList>
            <person name="Goeker M."/>
        </authorList>
    </citation>
    <scope>NUCLEOTIDE SEQUENCE [LARGE SCALE GENOMIC DNA]</scope>
    <source>
        <strain evidence="2 3">DSM 45533</strain>
    </source>
</reference>
<dbReference type="Pfam" id="PF04149">
    <property type="entry name" value="DUF397"/>
    <property type="match status" value="1"/>
</dbReference>
<name>A0A7W0CE07_9ACTN</name>
<sequence length="81" mass="8914">MDHTYNGMPARDLTELTGAAWRKSRYSNSQGNCVELAELPDGAIAVRNSRFPDGPALIYTRAEMRALVLGVKDGEFDTLLV</sequence>
<evidence type="ECO:0000313" key="3">
    <source>
        <dbReference type="Proteomes" id="UP000530928"/>
    </source>
</evidence>
<protein>
    <recommendedName>
        <fullName evidence="1">DUF397 domain-containing protein</fullName>
    </recommendedName>
</protein>
<dbReference type="RefSeq" id="WP_181608108.1">
    <property type="nucleotide sequence ID" value="NZ_BAABAM010000001.1"/>
</dbReference>
<organism evidence="2 3">
    <name type="scientific">Nonomuraea soli</name>
    <dbReference type="NCBI Taxonomy" id="1032476"/>
    <lineage>
        <taxon>Bacteria</taxon>
        <taxon>Bacillati</taxon>
        <taxon>Actinomycetota</taxon>
        <taxon>Actinomycetes</taxon>
        <taxon>Streptosporangiales</taxon>
        <taxon>Streptosporangiaceae</taxon>
        <taxon>Nonomuraea</taxon>
    </lineage>
</organism>
<accession>A0A7W0CE07</accession>
<keyword evidence="3" id="KW-1185">Reference proteome</keyword>
<gene>
    <name evidence="2" type="ORF">HNR30_000639</name>
</gene>
<evidence type="ECO:0000313" key="2">
    <source>
        <dbReference type="EMBL" id="MBA2889304.1"/>
    </source>
</evidence>
<dbReference type="Proteomes" id="UP000530928">
    <property type="component" value="Unassembled WGS sequence"/>
</dbReference>
<comment type="caution">
    <text evidence="2">The sequence shown here is derived from an EMBL/GenBank/DDBJ whole genome shotgun (WGS) entry which is preliminary data.</text>
</comment>